<name>A0A1Y1KJ47_PHOPY</name>
<accession>A0A1Y1KJ47</accession>
<dbReference type="GO" id="GO:0000266">
    <property type="term" value="P:mitochondrial fission"/>
    <property type="evidence" value="ECO:0007669"/>
    <property type="project" value="TreeGrafter"/>
</dbReference>
<dbReference type="EMBL" id="GEZM01087254">
    <property type="protein sequence ID" value="JAV58817.1"/>
    <property type="molecule type" value="Transcribed_RNA"/>
</dbReference>
<dbReference type="GO" id="GO:0005739">
    <property type="term" value="C:mitochondrion"/>
    <property type="evidence" value="ECO:0007669"/>
    <property type="project" value="TreeGrafter"/>
</dbReference>
<dbReference type="InterPro" id="IPR019560">
    <property type="entry name" value="Mitochondrial_18_kDa_protein"/>
</dbReference>
<dbReference type="PANTHER" id="PTHR11001:SF2">
    <property type="entry name" value="MITOCHONDRIAL FISSION PROCESS PROTEIN 1"/>
    <property type="match status" value="1"/>
</dbReference>
<reference evidence="4" key="1">
    <citation type="journal article" date="2016" name="Sci. Rep.">
        <title>Molecular characterization of firefly nuptial gifts: a multi-omics approach sheds light on postcopulatory sexual selection.</title>
        <authorList>
            <person name="Al-Wathiqui N."/>
            <person name="Fallon T.R."/>
            <person name="South A."/>
            <person name="Weng J.K."/>
            <person name="Lewis S.M."/>
        </authorList>
    </citation>
    <scope>NUCLEOTIDE SEQUENCE</scope>
</reference>
<dbReference type="AlphaFoldDB" id="A0A1Y1KJ47"/>
<evidence type="ECO:0000256" key="3">
    <source>
        <dbReference type="ARBA" id="ARBA00029631"/>
    </source>
</evidence>
<dbReference type="PANTHER" id="PTHR11001">
    <property type="entry name" value="MITOCHONDRIAL FISSION PROCESS PROTEIN 1"/>
    <property type="match status" value="1"/>
</dbReference>
<comment type="similarity">
    <text evidence="1">Belongs to the MTFP1 family.</text>
</comment>
<evidence type="ECO:0000313" key="4">
    <source>
        <dbReference type="EMBL" id="JAV58817.1"/>
    </source>
</evidence>
<evidence type="ECO:0000256" key="1">
    <source>
        <dbReference type="ARBA" id="ARBA00009224"/>
    </source>
</evidence>
<proteinExistence type="inferred from homology"/>
<dbReference type="Pfam" id="PF10558">
    <property type="entry name" value="MTP18"/>
    <property type="match status" value="1"/>
</dbReference>
<organism evidence="4">
    <name type="scientific">Photinus pyralis</name>
    <name type="common">Common eastern firefly</name>
    <name type="synonym">Lampyris pyralis</name>
    <dbReference type="NCBI Taxonomy" id="7054"/>
    <lineage>
        <taxon>Eukaryota</taxon>
        <taxon>Metazoa</taxon>
        <taxon>Ecdysozoa</taxon>
        <taxon>Arthropoda</taxon>
        <taxon>Hexapoda</taxon>
        <taxon>Insecta</taxon>
        <taxon>Pterygota</taxon>
        <taxon>Neoptera</taxon>
        <taxon>Endopterygota</taxon>
        <taxon>Coleoptera</taxon>
        <taxon>Polyphaga</taxon>
        <taxon>Elateriformia</taxon>
        <taxon>Elateroidea</taxon>
        <taxon>Lampyridae</taxon>
        <taxon>Lampyrinae</taxon>
        <taxon>Photinus</taxon>
    </lineage>
</organism>
<protein>
    <recommendedName>
        <fullName evidence="2">Mitochondrial fission process protein 1</fullName>
    </recommendedName>
    <alternativeName>
        <fullName evidence="3">Mitochondrial 18 kDa protein</fullName>
    </alternativeName>
</protein>
<evidence type="ECO:0000256" key="2">
    <source>
        <dbReference type="ARBA" id="ARBA00017835"/>
    </source>
</evidence>
<sequence length="124" mass="14213">MSHSGEIDIYRDTPIRYLGKKRKIRLQLTPQSTGYANEIGEAFRSMIGPKWVAVTYGVATTYVLADTASKTKDAHVTPIFSFKRYHATEFSDTAPRRSEDGELRRVRHVRVADARLRRRAGHYD</sequence>